<dbReference type="InterPro" id="IPR025996">
    <property type="entry name" value="MT1864/Rv1816-like_C"/>
</dbReference>
<dbReference type="OrthoDB" id="5293556at2"/>
<proteinExistence type="predicted"/>
<dbReference type="Gene3D" id="1.10.357.10">
    <property type="entry name" value="Tetracycline Repressor, domain 2"/>
    <property type="match status" value="1"/>
</dbReference>
<feature type="DNA-binding region" description="H-T-H motif" evidence="5">
    <location>
        <begin position="49"/>
        <end position="68"/>
    </location>
</feature>
<dbReference type="Pfam" id="PF00440">
    <property type="entry name" value="TetR_N"/>
    <property type="match status" value="1"/>
</dbReference>
<dbReference type="PROSITE" id="PS50977">
    <property type="entry name" value="HTH_TETR_2"/>
    <property type="match status" value="1"/>
</dbReference>
<dbReference type="Pfam" id="PF13305">
    <property type="entry name" value="TetR_C_33"/>
    <property type="match status" value="1"/>
</dbReference>
<evidence type="ECO:0000313" key="7">
    <source>
        <dbReference type="EMBL" id="RTQ37337.1"/>
    </source>
</evidence>
<feature type="domain" description="HTH tetR-type" evidence="6">
    <location>
        <begin position="26"/>
        <end position="86"/>
    </location>
</feature>
<dbReference type="InterPro" id="IPR023772">
    <property type="entry name" value="DNA-bd_HTH_TetR-type_CS"/>
</dbReference>
<reference evidence="7 8" key="1">
    <citation type="submission" date="2018-12" db="EMBL/GenBank/DDBJ databases">
        <title>The genome of Variovorax gossypii DSM 100435.</title>
        <authorList>
            <person name="Gao J."/>
            <person name="Sun J."/>
        </authorList>
    </citation>
    <scope>NUCLEOTIDE SEQUENCE [LARGE SCALE GENOMIC DNA]</scope>
    <source>
        <strain evidence="7 8">DSM 100435</strain>
    </source>
</reference>
<dbReference type="PANTHER" id="PTHR30055">
    <property type="entry name" value="HTH-TYPE TRANSCRIPTIONAL REGULATOR RUTR"/>
    <property type="match status" value="1"/>
</dbReference>
<dbReference type="SUPFAM" id="SSF46689">
    <property type="entry name" value="Homeodomain-like"/>
    <property type="match status" value="1"/>
</dbReference>
<dbReference type="SUPFAM" id="SSF48498">
    <property type="entry name" value="Tetracyclin repressor-like, C-terminal domain"/>
    <property type="match status" value="1"/>
</dbReference>
<dbReference type="InterPro" id="IPR001647">
    <property type="entry name" value="HTH_TetR"/>
</dbReference>
<keyword evidence="2" id="KW-0805">Transcription regulation</keyword>
<dbReference type="GO" id="GO:0003700">
    <property type="term" value="F:DNA-binding transcription factor activity"/>
    <property type="evidence" value="ECO:0007669"/>
    <property type="project" value="TreeGrafter"/>
</dbReference>
<comment type="caution">
    <text evidence="7">The sequence shown here is derived from an EMBL/GenBank/DDBJ whole genome shotgun (WGS) entry which is preliminary data.</text>
</comment>
<evidence type="ECO:0000256" key="5">
    <source>
        <dbReference type="PROSITE-ProRule" id="PRU00335"/>
    </source>
</evidence>
<keyword evidence="1" id="KW-0678">Repressor</keyword>
<dbReference type="Proteomes" id="UP000267418">
    <property type="component" value="Unassembled WGS sequence"/>
</dbReference>
<protein>
    <submittedName>
        <fullName evidence="7">TetR/AcrR family transcriptional regulator</fullName>
    </submittedName>
</protein>
<name>A0A431TTF8_9BURK</name>
<evidence type="ECO:0000313" key="8">
    <source>
        <dbReference type="Proteomes" id="UP000267418"/>
    </source>
</evidence>
<keyword evidence="4" id="KW-0804">Transcription</keyword>
<evidence type="ECO:0000256" key="1">
    <source>
        <dbReference type="ARBA" id="ARBA00022491"/>
    </source>
</evidence>
<dbReference type="GO" id="GO:0000976">
    <property type="term" value="F:transcription cis-regulatory region binding"/>
    <property type="evidence" value="ECO:0007669"/>
    <property type="project" value="TreeGrafter"/>
</dbReference>
<keyword evidence="8" id="KW-1185">Reference proteome</keyword>
<dbReference type="InterPro" id="IPR050109">
    <property type="entry name" value="HTH-type_TetR-like_transc_reg"/>
</dbReference>
<gene>
    <name evidence="7" type="ORF">EJP69_06300</name>
</gene>
<evidence type="ECO:0000256" key="2">
    <source>
        <dbReference type="ARBA" id="ARBA00023015"/>
    </source>
</evidence>
<evidence type="ECO:0000256" key="3">
    <source>
        <dbReference type="ARBA" id="ARBA00023125"/>
    </source>
</evidence>
<dbReference type="AlphaFoldDB" id="A0A431TTF8"/>
<evidence type="ECO:0000256" key="4">
    <source>
        <dbReference type="ARBA" id="ARBA00023163"/>
    </source>
</evidence>
<sequence length="224" mass="23815">METLSDFIVSTVNIGASSMSTSYHHGDLKAVLLAYAREQMERDSLDGLSMREMAKAVGVSHTAAYRHFQDKRALMEAVALQGFEEMLAGCESAIAAVLSAESRSRLKACGRAYVGFGLKSPRLLVHMFGAVSQSQSNESLVQAGARLFHLLLGLVGAGQADGTFRQGDARQLSHTCWAMVHGLSTLLGVGVLRAPTAELEALHLSAEQALDVLLDGMAATAAPR</sequence>
<keyword evidence="3 5" id="KW-0238">DNA-binding</keyword>
<dbReference type="PANTHER" id="PTHR30055:SF212">
    <property type="entry name" value="TETR-FAMILY FAMILY TRANSCRIPTIONAL REGULATOR"/>
    <property type="match status" value="1"/>
</dbReference>
<evidence type="ECO:0000259" key="6">
    <source>
        <dbReference type="PROSITE" id="PS50977"/>
    </source>
</evidence>
<accession>A0A431TTF8</accession>
<dbReference type="PROSITE" id="PS01081">
    <property type="entry name" value="HTH_TETR_1"/>
    <property type="match status" value="1"/>
</dbReference>
<dbReference type="InterPro" id="IPR036271">
    <property type="entry name" value="Tet_transcr_reg_TetR-rel_C_sf"/>
</dbReference>
<dbReference type="InterPro" id="IPR009057">
    <property type="entry name" value="Homeodomain-like_sf"/>
</dbReference>
<dbReference type="EMBL" id="RXOE01000001">
    <property type="protein sequence ID" value="RTQ37337.1"/>
    <property type="molecule type" value="Genomic_DNA"/>
</dbReference>
<organism evidence="7 8">
    <name type="scientific">Variovorax gossypii</name>
    <dbReference type="NCBI Taxonomy" id="1679495"/>
    <lineage>
        <taxon>Bacteria</taxon>
        <taxon>Pseudomonadati</taxon>
        <taxon>Pseudomonadota</taxon>
        <taxon>Betaproteobacteria</taxon>
        <taxon>Burkholderiales</taxon>
        <taxon>Comamonadaceae</taxon>
        <taxon>Variovorax</taxon>
    </lineage>
</organism>